<name>A0ABX5RGZ4_9BACT</name>
<reference evidence="1 2" key="1">
    <citation type="submission" date="2019-02" db="EMBL/GenBank/DDBJ databases">
        <title>Complete genome sequence of Desulfobacter hydrogenophilus AcRS1.</title>
        <authorList>
            <person name="Marietou A."/>
            <person name="Lund M.B."/>
            <person name="Marshall I.P.G."/>
            <person name="Schreiber L."/>
            <person name="Jorgensen B."/>
        </authorList>
    </citation>
    <scope>NUCLEOTIDE SEQUENCE [LARGE SCALE GENOMIC DNA]</scope>
    <source>
        <strain evidence="1 2">AcRS1</strain>
    </source>
</reference>
<organism evidence="1 2">
    <name type="scientific">Desulfobacter hydrogenophilus</name>
    <dbReference type="NCBI Taxonomy" id="2291"/>
    <lineage>
        <taxon>Bacteria</taxon>
        <taxon>Pseudomonadati</taxon>
        <taxon>Thermodesulfobacteriota</taxon>
        <taxon>Desulfobacteria</taxon>
        <taxon>Desulfobacterales</taxon>
        <taxon>Desulfobacteraceae</taxon>
        <taxon>Desulfobacter</taxon>
    </lineage>
</organism>
<keyword evidence="2" id="KW-1185">Reference proteome</keyword>
<evidence type="ECO:0000313" key="2">
    <source>
        <dbReference type="Proteomes" id="UP000293902"/>
    </source>
</evidence>
<dbReference type="EMBL" id="CP036313">
    <property type="protein sequence ID" value="QBH14215.1"/>
    <property type="molecule type" value="Genomic_DNA"/>
</dbReference>
<protein>
    <submittedName>
        <fullName evidence="1">Uncharacterized protein</fullName>
    </submittedName>
</protein>
<accession>A0ABX5RGZ4</accession>
<sequence>MMNSQQKKISQLMEIQQNGGLDNSVKDDNYYRLVLRNSIWLKEEKEFTTNDVIRLFQADGFQIPAAHNAWNEKAVERLYAEAKSTIY</sequence>
<proteinExistence type="predicted"/>
<evidence type="ECO:0000313" key="1">
    <source>
        <dbReference type="EMBL" id="QBH14215.1"/>
    </source>
</evidence>
<gene>
    <name evidence="1" type="ORF">EYB58_15620</name>
</gene>
<dbReference type="RefSeq" id="WP_131072085.1">
    <property type="nucleotide sequence ID" value="NZ_CP036313.1"/>
</dbReference>
<dbReference type="Proteomes" id="UP000293902">
    <property type="component" value="Chromosome"/>
</dbReference>